<dbReference type="EMBL" id="JH413802">
    <property type="protein sequence ID" value="EHL32143.1"/>
    <property type="molecule type" value="Genomic_DNA"/>
</dbReference>
<dbReference type="STRING" id="658187.LDG_5745"/>
<accession>G9EKL0</accession>
<keyword evidence="7" id="KW-0998">Cell outer membrane</keyword>
<keyword evidence="5" id="KW-0812">Transmembrane</keyword>
<dbReference type="Pfam" id="PF02321">
    <property type="entry name" value="OEP"/>
    <property type="match status" value="2"/>
</dbReference>
<name>G9EKL0_9GAMM</name>
<sequence>MFIYLIKAQWVRMVLLLLPQLLISSALWSATTHRISYPEAVRLALRNSPKIGISTADIDSAMAEITESRGAGLPKLNLELNGAQSNNPLNVFGYKLSQGNASFADFGAQQYTGINAINTKPEALNHPGYYNNFNGGFKLTVPIYSGGKASARLEGAKALLRAAHQGDESARMQLAYQVLEAYEGVLAANKIISIAKENVQEAASYRDTTKALLKLSVVIESDLLLADNYLRAAKTSLLSARIQAQNHLDEFQILIGRQQQAFVPGNPVYFPATKKKIEQLLVDAVRNNSQLRAIKSTIEANRANINSAKSASKPQVNLQLRQDWNGNSIGSGLPSNLIALGVDWQLFSSGEQSGAINKAIAEVKKVSFQLDDALNSLRLSIIQAKRAEELAKIEYVSNQANTRQGRSIVNTLKKRYGRGLVPLGSVLESQMRLTQAQSQSIQSQYNQKLAQGRLLLLTNQLISHSDK</sequence>
<keyword evidence="3" id="KW-0813">Transport</keyword>
<keyword evidence="9" id="KW-1185">Reference proteome</keyword>
<evidence type="ECO:0000256" key="2">
    <source>
        <dbReference type="ARBA" id="ARBA00007613"/>
    </source>
</evidence>
<dbReference type="SUPFAM" id="SSF56954">
    <property type="entry name" value="Outer membrane efflux proteins (OEP)"/>
    <property type="match status" value="1"/>
</dbReference>
<evidence type="ECO:0000313" key="9">
    <source>
        <dbReference type="Proteomes" id="UP000002770"/>
    </source>
</evidence>
<proteinExistence type="inferred from homology"/>
<dbReference type="InterPro" id="IPR003423">
    <property type="entry name" value="OMP_efflux"/>
</dbReference>
<keyword evidence="4" id="KW-1134">Transmembrane beta strand</keyword>
<evidence type="ECO:0000313" key="8">
    <source>
        <dbReference type="EMBL" id="EHL32143.1"/>
    </source>
</evidence>
<dbReference type="RefSeq" id="WP_006869707.1">
    <property type="nucleotide sequence ID" value="NZ_JH413802.1"/>
</dbReference>
<dbReference type="Proteomes" id="UP000002770">
    <property type="component" value="Unassembled WGS sequence"/>
</dbReference>
<dbReference type="GO" id="GO:0009279">
    <property type="term" value="C:cell outer membrane"/>
    <property type="evidence" value="ECO:0007669"/>
    <property type="project" value="UniProtKB-SubCell"/>
</dbReference>
<evidence type="ECO:0000256" key="6">
    <source>
        <dbReference type="ARBA" id="ARBA00023136"/>
    </source>
</evidence>
<evidence type="ECO:0000256" key="1">
    <source>
        <dbReference type="ARBA" id="ARBA00004442"/>
    </source>
</evidence>
<evidence type="ECO:0000256" key="4">
    <source>
        <dbReference type="ARBA" id="ARBA00022452"/>
    </source>
</evidence>
<organism evidence="8 9">
    <name type="scientific">Legionella drancourtii LLAP12</name>
    <dbReference type="NCBI Taxonomy" id="658187"/>
    <lineage>
        <taxon>Bacteria</taxon>
        <taxon>Pseudomonadati</taxon>
        <taxon>Pseudomonadota</taxon>
        <taxon>Gammaproteobacteria</taxon>
        <taxon>Legionellales</taxon>
        <taxon>Legionellaceae</taxon>
        <taxon>Legionella</taxon>
    </lineage>
</organism>
<comment type="subcellular location">
    <subcellularLocation>
        <location evidence="1">Cell outer membrane</location>
    </subcellularLocation>
</comment>
<comment type="similarity">
    <text evidence="2">Belongs to the outer membrane factor (OMF) (TC 1.B.17) family.</text>
</comment>
<dbReference type="PANTHER" id="PTHR30026:SF20">
    <property type="entry name" value="OUTER MEMBRANE PROTEIN TOLC"/>
    <property type="match status" value="1"/>
</dbReference>
<keyword evidence="6" id="KW-0472">Membrane</keyword>
<dbReference type="GO" id="GO:1990281">
    <property type="term" value="C:efflux pump complex"/>
    <property type="evidence" value="ECO:0007669"/>
    <property type="project" value="TreeGrafter"/>
</dbReference>
<evidence type="ECO:0000256" key="3">
    <source>
        <dbReference type="ARBA" id="ARBA00022448"/>
    </source>
</evidence>
<dbReference type="HOGENOM" id="CLU_012817_10_3_6"/>
<dbReference type="GO" id="GO:0015562">
    <property type="term" value="F:efflux transmembrane transporter activity"/>
    <property type="evidence" value="ECO:0007669"/>
    <property type="project" value="InterPro"/>
</dbReference>
<gene>
    <name evidence="8" type="ORF">LDG_5745</name>
</gene>
<dbReference type="InterPro" id="IPR051906">
    <property type="entry name" value="TolC-like"/>
</dbReference>
<evidence type="ECO:0000256" key="5">
    <source>
        <dbReference type="ARBA" id="ARBA00022692"/>
    </source>
</evidence>
<dbReference type="AlphaFoldDB" id="G9EKL0"/>
<evidence type="ECO:0008006" key="10">
    <source>
        <dbReference type="Google" id="ProtNLM"/>
    </source>
</evidence>
<dbReference type="Gene3D" id="1.20.1600.10">
    <property type="entry name" value="Outer membrane efflux proteins (OEP)"/>
    <property type="match status" value="1"/>
</dbReference>
<reference evidence="8 9" key="1">
    <citation type="journal article" date="2011" name="BMC Genomics">
        <title>Insight into cross-talk between intra-amoebal pathogens.</title>
        <authorList>
            <person name="Gimenez G."/>
            <person name="Bertelli C."/>
            <person name="Moliner C."/>
            <person name="Robert C."/>
            <person name="Raoult D."/>
            <person name="Fournier P.E."/>
            <person name="Greub G."/>
        </authorList>
    </citation>
    <scope>NUCLEOTIDE SEQUENCE [LARGE SCALE GENOMIC DNA]</scope>
    <source>
        <strain evidence="8 9">LLAP12</strain>
    </source>
</reference>
<dbReference type="PANTHER" id="PTHR30026">
    <property type="entry name" value="OUTER MEMBRANE PROTEIN TOLC"/>
    <property type="match status" value="1"/>
</dbReference>
<dbReference type="InParanoid" id="G9EKL0"/>
<dbReference type="GO" id="GO:0015288">
    <property type="term" value="F:porin activity"/>
    <property type="evidence" value="ECO:0007669"/>
    <property type="project" value="TreeGrafter"/>
</dbReference>
<evidence type="ECO:0000256" key="7">
    <source>
        <dbReference type="ARBA" id="ARBA00023237"/>
    </source>
</evidence>
<dbReference type="eggNOG" id="COG1538">
    <property type="taxonomic scope" value="Bacteria"/>
</dbReference>
<protein>
    <recommendedName>
        <fullName evidence="10">Outer membrane efflux protein</fullName>
    </recommendedName>
</protein>